<feature type="binding site" evidence="7">
    <location>
        <position position="66"/>
    </location>
    <ligand>
        <name>ATP</name>
        <dbReference type="ChEBI" id="CHEBI:30616"/>
    </ligand>
</feature>
<accession>A0A8H7V194</accession>
<evidence type="ECO:0000313" key="10">
    <source>
        <dbReference type="EMBL" id="KAG2203435.1"/>
    </source>
</evidence>
<dbReference type="GO" id="GO:0005524">
    <property type="term" value="F:ATP binding"/>
    <property type="evidence" value="ECO:0007669"/>
    <property type="project" value="UniProtKB-UniRule"/>
</dbReference>
<evidence type="ECO:0000256" key="2">
    <source>
        <dbReference type="ARBA" id="ARBA00022527"/>
    </source>
</evidence>
<evidence type="ECO:0000313" key="11">
    <source>
        <dbReference type="Proteomes" id="UP000650833"/>
    </source>
</evidence>
<comment type="caution">
    <text evidence="10">The sequence shown here is derived from an EMBL/GenBank/DDBJ whole genome shotgun (WGS) entry which is preliminary data.</text>
</comment>
<dbReference type="GO" id="GO:0004674">
    <property type="term" value="F:protein serine/threonine kinase activity"/>
    <property type="evidence" value="ECO:0007669"/>
    <property type="project" value="UniProtKB-KW"/>
</dbReference>
<dbReference type="EMBL" id="JAEPRC010000228">
    <property type="protein sequence ID" value="KAG2203435.1"/>
    <property type="molecule type" value="Genomic_DNA"/>
</dbReference>
<name>A0A8H7V194_9FUNG</name>
<feature type="compositionally biased region" description="Polar residues" evidence="8">
    <location>
        <begin position="594"/>
        <end position="604"/>
    </location>
</feature>
<keyword evidence="11" id="KW-1185">Reference proteome</keyword>
<evidence type="ECO:0000256" key="7">
    <source>
        <dbReference type="PROSITE-ProRule" id="PRU10141"/>
    </source>
</evidence>
<organism evidence="10 11">
    <name type="scientific">Mucor plumbeus</name>
    <dbReference type="NCBI Taxonomy" id="97098"/>
    <lineage>
        <taxon>Eukaryota</taxon>
        <taxon>Fungi</taxon>
        <taxon>Fungi incertae sedis</taxon>
        <taxon>Mucoromycota</taxon>
        <taxon>Mucoromycotina</taxon>
        <taxon>Mucoromycetes</taxon>
        <taxon>Mucorales</taxon>
        <taxon>Mucorineae</taxon>
        <taxon>Mucoraceae</taxon>
        <taxon>Mucor</taxon>
    </lineage>
</organism>
<dbReference type="Pfam" id="PF00069">
    <property type="entry name" value="Pkinase"/>
    <property type="match status" value="1"/>
</dbReference>
<sequence length="868" mass="96498">MAAEIIHQQQQHQSDIIKHESISREQRSAPIKMIGNYTLQQSIGKGSMGKVKLATHNVTGEKIAIKIVPRANLQILNSPNHHTNGKSIQQIAKEKAREENREVRTIREAHIMMLLKHPNIVGMKDLVLQGPYFYILMDYVNGGQLLHYIVKRQRLSDRRTRQFSRQIVSALDYLHRNSIVHRDLKIENIMIDKSGRHIKIIDFGLSNLFCPERQLTTYCGSLYFAAPELLKATPYSGPEVDVWSLGVVIYVMATGSVPFDDKSMPGLHDKIKRGQVTYPAHLSDECKNLLSRIFITDPSQRIIMTDIIHHPWMNKDAAPINNYMPPSRRPLNLPLNSKVIERMSQGFNLGTPDEIERRLTLIIQSPVYHDAMKHISECHARKTLTPPLNYGEINFGIVYDDPQSVPAAYHPFLSLYYLASEKLAATEYESHQHRVPIRSSLSRKASVESMGGYSSARSSQASLVAADEHTSTNETRLLTEVPLSHTPVIPPPTSGFKLPGNGSMSGFISQPAAIGSTNYLSRIQRWLRSSLSTHHLPDEQKNSASHISAPPSPPQRVEDVKHVEVDPIMYNSSSSANTSRLPTPSHSTDDRENTTSNSPNESFHSTYNVENLSVTDKQQQPVLPSATGGSKSLFRKLSHAVFRKNSTRTLNKKTSNLSATNTMSDQNTSEEEVTTVTIVEPPSSAKQVVNDEVPPPVPPKDYKYTFMAPPRDAPGAVKLAPVVATGNRNSQQLPPGMSIATVTSRQTAHTIDISAININSHSYSNGTGAITPTSNSTTNTTSNIPTPIASKMAKYDDIPQIQNQQKETFLSQPTPNISRSASMATHHRRRGSVSKLTGKIGSWLNRSSSFNQHSNNNNNTSRLNRHEA</sequence>
<dbReference type="SMART" id="SM00220">
    <property type="entry name" value="S_TKc"/>
    <property type="match status" value="1"/>
</dbReference>
<dbReference type="FunFam" id="1.10.510.10:FF:000571">
    <property type="entry name" value="Maternal embryonic leucine zipper kinase"/>
    <property type="match status" value="1"/>
</dbReference>
<feature type="compositionally biased region" description="Polar residues" evidence="8">
    <location>
        <begin position="812"/>
        <end position="823"/>
    </location>
</feature>
<protein>
    <recommendedName>
        <fullName evidence="9">Protein kinase domain-containing protein</fullName>
    </recommendedName>
</protein>
<dbReference type="PROSITE" id="PS50011">
    <property type="entry name" value="PROTEIN_KINASE_DOM"/>
    <property type="match status" value="1"/>
</dbReference>
<dbReference type="OrthoDB" id="193931at2759"/>
<reference evidence="10" key="1">
    <citation type="submission" date="2020-12" db="EMBL/GenBank/DDBJ databases">
        <title>Metabolic potential, ecology and presence of endohyphal bacteria is reflected in genomic diversity of Mucoromycotina.</title>
        <authorList>
            <person name="Muszewska A."/>
            <person name="Okrasinska A."/>
            <person name="Steczkiewicz K."/>
            <person name="Drgas O."/>
            <person name="Orlowska M."/>
            <person name="Perlinska-Lenart U."/>
            <person name="Aleksandrzak-Piekarczyk T."/>
            <person name="Szatraj K."/>
            <person name="Zielenkiewicz U."/>
            <person name="Pilsyk S."/>
            <person name="Malc E."/>
            <person name="Mieczkowski P."/>
            <person name="Kruszewska J.S."/>
            <person name="Biernat P."/>
            <person name="Pawlowska J."/>
        </authorList>
    </citation>
    <scope>NUCLEOTIDE SEQUENCE</scope>
    <source>
        <strain evidence="10">CBS 226.32</strain>
    </source>
</reference>
<dbReference type="InterPro" id="IPR000719">
    <property type="entry name" value="Prot_kinase_dom"/>
</dbReference>
<comment type="similarity">
    <text evidence="1">Belongs to the protein kinase superfamily. CAMK Ser/Thr protein kinase family. NIM1 subfamily.</text>
</comment>
<keyword evidence="3" id="KW-0808">Transferase</keyword>
<dbReference type="InterPro" id="IPR008271">
    <property type="entry name" value="Ser/Thr_kinase_AS"/>
</dbReference>
<dbReference type="GO" id="GO:0000226">
    <property type="term" value="P:microtubule cytoskeleton organization"/>
    <property type="evidence" value="ECO:0007669"/>
    <property type="project" value="TreeGrafter"/>
</dbReference>
<dbReference type="Gene3D" id="1.10.510.10">
    <property type="entry name" value="Transferase(Phosphotransferase) domain 1"/>
    <property type="match status" value="1"/>
</dbReference>
<dbReference type="InterPro" id="IPR017441">
    <property type="entry name" value="Protein_kinase_ATP_BS"/>
</dbReference>
<gene>
    <name evidence="10" type="ORF">INT46_006876</name>
</gene>
<feature type="region of interest" description="Disordered" evidence="8">
    <location>
        <begin position="570"/>
        <end position="604"/>
    </location>
</feature>
<dbReference type="PANTHER" id="PTHR24346">
    <property type="entry name" value="MAP/MICROTUBULE AFFINITY-REGULATING KINASE"/>
    <property type="match status" value="1"/>
</dbReference>
<keyword evidence="5" id="KW-0418">Kinase</keyword>
<feature type="domain" description="Protein kinase" evidence="9">
    <location>
        <begin position="37"/>
        <end position="313"/>
    </location>
</feature>
<dbReference type="PANTHER" id="PTHR24346:SF82">
    <property type="entry name" value="KP78A-RELATED"/>
    <property type="match status" value="1"/>
</dbReference>
<keyword evidence="4 7" id="KW-0547">Nucleotide-binding</keyword>
<evidence type="ECO:0000256" key="5">
    <source>
        <dbReference type="ARBA" id="ARBA00022777"/>
    </source>
</evidence>
<evidence type="ECO:0000256" key="8">
    <source>
        <dbReference type="SAM" id="MobiDB-lite"/>
    </source>
</evidence>
<feature type="region of interest" description="Disordered" evidence="8">
    <location>
        <begin position="536"/>
        <end position="557"/>
    </location>
</feature>
<proteinExistence type="inferred from homology"/>
<dbReference type="GO" id="GO:0035556">
    <property type="term" value="P:intracellular signal transduction"/>
    <property type="evidence" value="ECO:0007669"/>
    <property type="project" value="TreeGrafter"/>
</dbReference>
<dbReference type="SUPFAM" id="SSF56112">
    <property type="entry name" value="Protein kinase-like (PK-like)"/>
    <property type="match status" value="1"/>
</dbReference>
<evidence type="ECO:0000256" key="1">
    <source>
        <dbReference type="ARBA" id="ARBA00010791"/>
    </source>
</evidence>
<feature type="region of interest" description="Disordered" evidence="8">
    <location>
        <begin position="812"/>
        <end position="868"/>
    </location>
</feature>
<evidence type="ECO:0000256" key="6">
    <source>
        <dbReference type="ARBA" id="ARBA00022840"/>
    </source>
</evidence>
<feature type="compositionally biased region" description="Polar residues" evidence="8">
    <location>
        <begin position="570"/>
        <end position="586"/>
    </location>
</feature>
<evidence type="ECO:0000256" key="4">
    <source>
        <dbReference type="ARBA" id="ARBA00022741"/>
    </source>
</evidence>
<dbReference type="Proteomes" id="UP000650833">
    <property type="component" value="Unassembled WGS sequence"/>
</dbReference>
<evidence type="ECO:0000256" key="3">
    <source>
        <dbReference type="ARBA" id="ARBA00022679"/>
    </source>
</evidence>
<feature type="compositionally biased region" description="Low complexity" evidence="8">
    <location>
        <begin position="845"/>
        <end position="862"/>
    </location>
</feature>
<dbReference type="PROSITE" id="PS00107">
    <property type="entry name" value="PROTEIN_KINASE_ATP"/>
    <property type="match status" value="1"/>
</dbReference>
<dbReference type="InterPro" id="IPR011009">
    <property type="entry name" value="Kinase-like_dom_sf"/>
</dbReference>
<dbReference type="GO" id="GO:0005737">
    <property type="term" value="C:cytoplasm"/>
    <property type="evidence" value="ECO:0007669"/>
    <property type="project" value="TreeGrafter"/>
</dbReference>
<keyword evidence="6 7" id="KW-0067">ATP-binding</keyword>
<dbReference type="PROSITE" id="PS00108">
    <property type="entry name" value="PROTEIN_KINASE_ST"/>
    <property type="match status" value="1"/>
</dbReference>
<keyword evidence="2" id="KW-0723">Serine/threonine-protein kinase</keyword>
<evidence type="ECO:0000259" key="9">
    <source>
        <dbReference type="PROSITE" id="PS50011"/>
    </source>
</evidence>
<dbReference type="AlphaFoldDB" id="A0A8H7V194"/>